<proteinExistence type="inferred from homology"/>
<dbReference type="EMBL" id="JAQFWP010000049">
    <property type="protein sequence ID" value="MDA2807229.1"/>
    <property type="molecule type" value="Genomic_DNA"/>
</dbReference>
<feature type="domain" description="HTH lysR-type" evidence="5">
    <location>
        <begin position="2"/>
        <end position="59"/>
    </location>
</feature>
<dbReference type="Pfam" id="PF03466">
    <property type="entry name" value="LysR_substrate"/>
    <property type="match status" value="1"/>
</dbReference>
<dbReference type="InterPro" id="IPR005119">
    <property type="entry name" value="LysR_subst-bd"/>
</dbReference>
<comment type="similarity">
    <text evidence="1">Belongs to the LysR transcriptional regulatory family.</text>
</comment>
<keyword evidence="7" id="KW-1185">Reference proteome</keyword>
<evidence type="ECO:0000313" key="6">
    <source>
        <dbReference type="EMBL" id="MDA2807229.1"/>
    </source>
</evidence>
<dbReference type="Proteomes" id="UP001165685">
    <property type="component" value="Unassembled WGS sequence"/>
</dbReference>
<evidence type="ECO:0000256" key="1">
    <source>
        <dbReference type="ARBA" id="ARBA00009437"/>
    </source>
</evidence>
<dbReference type="Pfam" id="PF00126">
    <property type="entry name" value="HTH_1"/>
    <property type="match status" value="1"/>
</dbReference>
<dbReference type="InterPro" id="IPR036388">
    <property type="entry name" value="WH-like_DNA-bd_sf"/>
</dbReference>
<name>A0ABT4TSJ2_9ACTN</name>
<dbReference type="PROSITE" id="PS50931">
    <property type="entry name" value="HTH_LYSR"/>
    <property type="match status" value="1"/>
</dbReference>
<keyword evidence="3" id="KW-0238">DNA-binding</keyword>
<keyword evidence="4" id="KW-0804">Transcription</keyword>
<dbReference type="Gene3D" id="1.10.10.10">
    <property type="entry name" value="Winged helix-like DNA-binding domain superfamily/Winged helix DNA-binding domain"/>
    <property type="match status" value="1"/>
</dbReference>
<reference evidence="6" key="1">
    <citation type="submission" date="2023-01" db="EMBL/GenBank/DDBJ databases">
        <title>Draft genome sequence of Nocardiopsis sp. LSu2-4 isolated from halophytes.</title>
        <authorList>
            <person name="Duangmal K."/>
            <person name="Chantavorakit T."/>
        </authorList>
    </citation>
    <scope>NUCLEOTIDE SEQUENCE</scope>
    <source>
        <strain evidence="6">LSu2-4</strain>
    </source>
</reference>
<dbReference type="SUPFAM" id="SSF46785">
    <property type="entry name" value="Winged helix' DNA-binding domain"/>
    <property type="match status" value="1"/>
</dbReference>
<dbReference type="CDD" id="cd08423">
    <property type="entry name" value="PBP2_LTTR_like_6"/>
    <property type="match status" value="1"/>
</dbReference>
<evidence type="ECO:0000256" key="4">
    <source>
        <dbReference type="ARBA" id="ARBA00023163"/>
    </source>
</evidence>
<dbReference type="InterPro" id="IPR036390">
    <property type="entry name" value="WH_DNA-bd_sf"/>
</dbReference>
<dbReference type="PANTHER" id="PTHR30346:SF29">
    <property type="entry name" value="LYSR SUBSTRATE-BINDING"/>
    <property type="match status" value="1"/>
</dbReference>
<organism evidence="6 7">
    <name type="scientific">Nocardiopsis suaedae</name>
    <dbReference type="NCBI Taxonomy" id="3018444"/>
    <lineage>
        <taxon>Bacteria</taxon>
        <taxon>Bacillati</taxon>
        <taxon>Actinomycetota</taxon>
        <taxon>Actinomycetes</taxon>
        <taxon>Streptosporangiales</taxon>
        <taxon>Nocardiopsidaceae</taxon>
        <taxon>Nocardiopsis</taxon>
    </lineage>
</organism>
<keyword evidence="2" id="KW-0805">Transcription regulation</keyword>
<dbReference type="PRINTS" id="PR00039">
    <property type="entry name" value="HTHLYSR"/>
</dbReference>
<evidence type="ECO:0000313" key="7">
    <source>
        <dbReference type="Proteomes" id="UP001165685"/>
    </source>
</evidence>
<evidence type="ECO:0000256" key="2">
    <source>
        <dbReference type="ARBA" id="ARBA00023015"/>
    </source>
</evidence>
<sequence>MLSVDRMRVLHAIAANGSLTGAAEELRVTNSAVSQQLSKLEREVGQPLVERNGRGIRLTEAAEVLVEHTGQILSLVRQAEADLEAHRDAVIGHLRLASIATAARGLVPHALVSLRESHPRLAVELVEQEPDDSIPAVSRGDADMAVVVDWTGAPLPLPRGMERTPLMEDIADLALPSGHPLAHRGLVALDEVLDLPWISWPRGGACGEWLHRMISEQGNEPRIVHTAEEHQTKLALVAAGLGAAVMPRLGRGPVPEGVRLVQVQPALVRQVYVFWNADAARRPAISATVRALREAAMNPEAAAAAVRA</sequence>
<dbReference type="SUPFAM" id="SSF53850">
    <property type="entry name" value="Periplasmic binding protein-like II"/>
    <property type="match status" value="1"/>
</dbReference>
<gene>
    <name evidence="6" type="ORF">O4U47_22170</name>
</gene>
<dbReference type="InterPro" id="IPR000847">
    <property type="entry name" value="LysR_HTH_N"/>
</dbReference>
<accession>A0ABT4TSJ2</accession>
<dbReference type="RefSeq" id="WP_270679857.1">
    <property type="nucleotide sequence ID" value="NZ_JAQFWP010000049.1"/>
</dbReference>
<evidence type="ECO:0000256" key="3">
    <source>
        <dbReference type="ARBA" id="ARBA00023125"/>
    </source>
</evidence>
<evidence type="ECO:0000259" key="5">
    <source>
        <dbReference type="PROSITE" id="PS50931"/>
    </source>
</evidence>
<protein>
    <submittedName>
        <fullName evidence="6">LysR family transcriptional regulator</fullName>
    </submittedName>
</protein>
<dbReference type="PANTHER" id="PTHR30346">
    <property type="entry name" value="TRANSCRIPTIONAL DUAL REGULATOR HCAR-RELATED"/>
    <property type="match status" value="1"/>
</dbReference>
<comment type="caution">
    <text evidence="6">The sequence shown here is derived from an EMBL/GenBank/DDBJ whole genome shotgun (WGS) entry which is preliminary data.</text>
</comment>
<dbReference type="Gene3D" id="3.40.190.10">
    <property type="entry name" value="Periplasmic binding protein-like II"/>
    <property type="match status" value="2"/>
</dbReference>